<organism evidence="7 8">
    <name type="scientific">Actinacidiphila bryophytorum</name>
    <dbReference type="NCBI Taxonomy" id="1436133"/>
    <lineage>
        <taxon>Bacteria</taxon>
        <taxon>Bacillati</taxon>
        <taxon>Actinomycetota</taxon>
        <taxon>Actinomycetes</taxon>
        <taxon>Kitasatosporales</taxon>
        <taxon>Streptomycetaceae</taxon>
        <taxon>Actinacidiphila</taxon>
    </lineage>
</organism>
<keyword evidence="2" id="KW-0285">Flavoprotein</keyword>
<accession>A0A9W4MAM9</accession>
<dbReference type="AlphaFoldDB" id="A0A9W4MAM9"/>
<evidence type="ECO:0000256" key="4">
    <source>
        <dbReference type="ARBA" id="ARBA00023002"/>
    </source>
</evidence>
<evidence type="ECO:0000256" key="3">
    <source>
        <dbReference type="ARBA" id="ARBA00022827"/>
    </source>
</evidence>
<dbReference type="Pfam" id="PF14759">
    <property type="entry name" value="Reductase_C"/>
    <property type="match status" value="1"/>
</dbReference>
<dbReference type="GO" id="GO:0016651">
    <property type="term" value="F:oxidoreductase activity, acting on NAD(P)H"/>
    <property type="evidence" value="ECO:0007669"/>
    <property type="project" value="TreeGrafter"/>
</dbReference>
<dbReference type="GO" id="GO:0005737">
    <property type="term" value="C:cytoplasm"/>
    <property type="evidence" value="ECO:0007669"/>
    <property type="project" value="TreeGrafter"/>
</dbReference>
<dbReference type="Pfam" id="PF07992">
    <property type="entry name" value="Pyr_redox_2"/>
    <property type="match status" value="1"/>
</dbReference>
<comment type="caution">
    <text evidence="7">The sequence shown here is derived from an EMBL/GenBank/DDBJ whole genome shotgun (WGS) entry which is preliminary data.</text>
</comment>
<evidence type="ECO:0000259" key="5">
    <source>
        <dbReference type="Pfam" id="PF07992"/>
    </source>
</evidence>
<dbReference type="Gene3D" id="3.30.390.30">
    <property type="match status" value="1"/>
</dbReference>
<proteinExistence type="predicted"/>
<keyword evidence="8" id="KW-1185">Reference proteome</keyword>
<comment type="cofactor">
    <cofactor evidence="1">
        <name>FAD</name>
        <dbReference type="ChEBI" id="CHEBI:57692"/>
    </cofactor>
</comment>
<evidence type="ECO:0000313" key="8">
    <source>
        <dbReference type="Proteomes" id="UP001153328"/>
    </source>
</evidence>
<reference evidence="7" key="1">
    <citation type="submission" date="2021-06" db="EMBL/GenBank/DDBJ databases">
        <authorList>
            <person name="Arsene-Ploetze F."/>
        </authorList>
    </citation>
    <scope>NUCLEOTIDE SEQUENCE</scope>
    <source>
        <strain evidence="7">SBRY1</strain>
    </source>
</reference>
<keyword evidence="3" id="KW-0274">FAD</keyword>
<dbReference type="PANTHER" id="PTHR43557:SF2">
    <property type="entry name" value="RIESKE DOMAIN-CONTAINING PROTEIN-RELATED"/>
    <property type="match status" value="1"/>
</dbReference>
<dbReference type="InterPro" id="IPR023753">
    <property type="entry name" value="FAD/NAD-binding_dom"/>
</dbReference>
<dbReference type="RefSeq" id="WP_205048544.1">
    <property type="nucleotide sequence ID" value="NZ_CAJVAX010000017.1"/>
</dbReference>
<dbReference type="Proteomes" id="UP001153328">
    <property type="component" value="Unassembled WGS sequence"/>
</dbReference>
<dbReference type="InterPro" id="IPR036188">
    <property type="entry name" value="FAD/NAD-bd_sf"/>
</dbReference>
<evidence type="ECO:0000256" key="1">
    <source>
        <dbReference type="ARBA" id="ARBA00001974"/>
    </source>
</evidence>
<dbReference type="InterPro" id="IPR016156">
    <property type="entry name" value="FAD/NAD-linked_Rdtase_dimer_sf"/>
</dbReference>
<evidence type="ECO:0000259" key="6">
    <source>
        <dbReference type="Pfam" id="PF14759"/>
    </source>
</evidence>
<protein>
    <submittedName>
        <fullName evidence="7">Ferredoxin reductase</fullName>
    </submittedName>
</protein>
<dbReference type="InterPro" id="IPR050446">
    <property type="entry name" value="FAD-oxidoreductase/Apoptosis"/>
</dbReference>
<evidence type="ECO:0000256" key="2">
    <source>
        <dbReference type="ARBA" id="ARBA00022630"/>
    </source>
</evidence>
<dbReference type="Gene3D" id="3.50.50.60">
    <property type="entry name" value="FAD/NAD(P)-binding domain"/>
    <property type="match status" value="2"/>
</dbReference>
<keyword evidence="4" id="KW-0560">Oxidoreductase</keyword>
<sequence>MAVLQAGAAGGGGRLIVVGAGVAGMRTVVEMRRLGYAGGITLIGTERHRTYDRPLLSKAVLGGEADSATIAVDWDGLAADLRLGETAEVLYGTADGAGVETAGGRRYDGDAVVIATGAVANRLPGAPHHVLRTLDDTLGMRARFRPGLRVVIVGASWTGAEAATAAVRAGCEVTVVHRGAEPLAGIAGAEVGAYCRGWYEQAGVALRLGRVAERVEPAGLLLAGGEVLPADAVLVATGASPAVGWLRDSPVALGDGVLVDEGLRTGLATVYAVGDCAAFVSRRYGTRIRVDHWDTAMNGPAVAAANLLGGDEVYDPVPYFWSEQFGRSLHWVGRREAWHRAVWRGGPQDEAWGVCWFSGEYLAAFLGVNWGRDALQARRLIQAGASLDQDRAADPAVPLKKAAR</sequence>
<dbReference type="SUPFAM" id="SSF51905">
    <property type="entry name" value="FAD/NAD(P)-binding domain"/>
    <property type="match status" value="1"/>
</dbReference>
<evidence type="ECO:0000313" key="7">
    <source>
        <dbReference type="EMBL" id="CAG7644171.1"/>
    </source>
</evidence>
<dbReference type="SUPFAM" id="SSF55424">
    <property type="entry name" value="FAD/NAD-linked reductases, dimerisation (C-terminal) domain"/>
    <property type="match status" value="1"/>
</dbReference>
<dbReference type="InterPro" id="IPR028202">
    <property type="entry name" value="Reductase_C"/>
</dbReference>
<feature type="domain" description="Reductase C-terminal" evidence="6">
    <location>
        <begin position="319"/>
        <end position="402"/>
    </location>
</feature>
<dbReference type="PANTHER" id="PTHR43557">
    <property type="entry name" value="APOPTOSIS-INDUCING FACTOR 1"/>
    <property type="match status" value="1"/>
</dbReference>
<dbReference type="EMBL" id="CAJVAX010000017">
    <property type="protein sequence ID" value="CAG7644171.1"/>
    <property type="molecule type" value="Genomic_DNA"/>
</dbReference>
<feature type="domain" description="FAD/NAD(P)-binding" evidence="5">
    <location>
        <begin position="14"/>
        <end position="297"/>
    </location>
</feature>
<dbReference type="PRINTS" id="PR00469">
    <property type="entry name" value="PNDRDTASEII"/>
</dbReference>
<name>A0A9W4MAM9_9ACTN</name>
<dbReference type="PRINTS" id="PR00368">
    <property type="entry name" value="FADPNR"/>
</dbReference>
<gene>
    <name evidence="7" type="ORF">SBRY_30991</name>
</gene>